<evidence type="ECO:0008006" key="4">
    <source>
        <dbReference type="Google" id="ProtNLM"/>
    </source>
</evidence>
<dbReference type="EMBL" id="JABFTP020000144">
    <property type="protein sequence ID" value="KAL3281539.1"/>
    <property type="molecule type" value="Genomic_DNA"/>
</dbReference>
<evidence type="ECO:0000256" key="1">
    <source>
        <dbReference type="SAM" id="MobiDB-lite"/>
    </source>
</evidence>
<dbReference type="AlphaFoldDB" id="A0ABD2NSF7"/>
<name>A0ABD2NSF7_9CUCU</name>
<organism evidence="2 3">
    <name type="scientific">Cryptolaemus montrouzieri</name>
    <dbReference type="NCBI Taxonomy" id="559131"/>
    <lineage>
        <taxon>Eukaryota</taxon>
        <taxon>Metazoa</taxon>
        <taxon>Ecdysozoa</taxon>
        <taxon>Arthropoda</taxon>
        <taxon>Hexapoda</taxon>
        <taxon>Insecta</taxon>
        <taxon>Pterygota</taxon>
        <taxon>Neoptera</taxon>
        <taxon>Endopterygota</taxon>
        <taxon>Coleoptera</taxon>
        <taxon>Polyphaga</taxon>
        <taxon>Cucujiformia</taxon>
        <taxon>Coccinelloidea</taxon>
        <taxon>Coccinellidae</taxon>
        <taxon>Scymninae</taxon>
        <taxon>Scymnini</taxon>
        <taxon>Cryptolaemus</taxon>
    </lineage>
</organism>
<feature type="compositionally biased region" description="Basic and acidic residues" evidence="1">
    <location>
        <begin position="76"/>
        <end position="87"/>
    </location>
</feature>
<proteinExistence type="predicted"/>
<feature type="region of interest" description="Disordered" evidence="1">
    <location>
        <begin position="67"/>
        <end position="100"/>
    </location>
</feature>
<protein>
    <recommendedName>
        <fullName evidence="4">BZIP domain-containing protein</fullName>
    </recommendedName>
</protein>
<accession>A0ABD2NSF7</accession>
<feature type="region of interest" description="Disordered" evidence="1">
    <location>
        <begin position="1"/>
        <end position="47"/>
    </location>
</feature>
<sequence length="100" mass="11394">MGIEELQHIWDPGAASLRSENFDDTEPGPSDSGTGIHSLVTPSHISPVPISSPYIKDLENAQIKNLTKKSKHRNKILREKARREYQKRQRRNMTDSESQI</sequence>
<reference evidence="2 3" key="1">
    <citation type="journal article" date="2021" name="BMC Biol.">
        <title>Horizontally acquired antibacterial genes associated with adaptive radiation of ladybird beetles.</title>
        <authorList>
            <person name="Li H.S."/>
            <person name="Tang X.F."/>
            <person name="Huang Y.H."/>
            <person name="Xu Z.Y."/>
            <person name="Chen M.L."/>
            <person name="Du X.Y."/>
            <person name="Qiu B.Y."/>
            <person name="Chen P.T."/>
            <person name="Zhang W."/>
            <person name="Slipinski A."/>
            <person name="Escalona H.E."/>
            <person name="Waterhouse R.M."/>
            <person name="Zwick A."/>
            <person name="Pang H."/>
        </authorList>
    </citation>
    <scope>NUCLEOTIDE SEQUENCE [LARGE SCALE GENOMIC DNA]</scope>
    <source>
        <strain evidence="2">SYSU2018</strain>
    </source>
</reference>
<comment type="caution">
    <text evidence="2">The sequence shown here is derived from an EMBL/GenBank/DDBJ whole genome shotgun (WGS) entry which is preliminary data.</text>
</comment>
<evidence type="ECO:0000313" key="3">
    <source>
        <dbReference type="Proteomes" id="UP001516400"/>
    </source>
</evidence>
<gene>
    <name evidence="2" type="ORF">HHI36_004747</name>
</gene>
<dbReference type="Proteomes" id="UP001516400">
    <property type="component" value="Unassembled WGS sequence"/>
</dbReference>
<keyword evidence="3" id="KW-1185">Reference proteome</keyword>
<evidence type="ECO:0000313" key="2">
    <source>
        <dbReference type="EMBL" id="KAL3281539.1"/>
    </source>
</evidence>